<feature type="compositionally biased region" description="Basic residues" evidence="1">
    <location>
        <begin position="488"/>
        <end position="509"/>
    </location>
</feature>
<dbReference type="VEuPathDB" id="FungiDB:MAN_04677"/>
<evidence type="ECO:0000313" key="3">
    <source>
        <dbReference type="Proteomes" id="UP000031186"/>
    </source>
</evidence>
<feature type="region of interest" description="Disordered" evidence="1">
    <location>
        <begin position="1"/>
        <end position="62"/>
    </location>
</feature>
<feature type="non-terminal residue" evidence="2">
    <location>
        <position position="1"/>
    </location>
</feature>
<feature type="region of interest" description="Disordered" evidence="1">
    <location>
        <begin position="186"/>
        <end position="219"/>
    </location>
</feature>
<name>A0A0B4FKN5_METAF</name>
<dbReference type="AlphaFoldDB" id="A0A0B4FKN5"/>
<evidence type="ECO:0000313" key="2">
    <source>
        <dbReference type="EMBL" id="KID66396.1"/>
    </source>
</evidence>
<evidence type="ECO:0000256" key="1">
    <source>
        <dbReference type="SAM" id="MobiDB-lite"/>
    </source>
</evidence>
<reference evidence="2 3" key="1">
    <citation type="journal article" date="2014" name="Proc. Natl. Acad. Sci. U.S.A.">
        <title>Trajectory and genomic determinants of fungal-pathogen speciation and host adaptation.</title>
        <authorList>
            <person name="Hu X."/>
            <person name="Xiao G."/>
            <person name="Zheng P."/>
            <person name="Shang Y."/>
            <person name="Su Y."/>
            <person name="Zhang X."/>
            <person name="Liu X."/>
            <person name="Zhan S."/>
            <person name="St Leger R.J."/>
            <person name="Wang C."/>
        </authorList>
    </citation>
    <scope>NUCLEOTIDE SEQUENCE [LARGE SCALE GENOMIC DNA]</scope>
    <source>
        <strain evidence="2 3">ARSEF 549</strain>
    </source>
</reference>
<protein>
    <submittedName>
        <fullName evidence="2">Uncharacterized protein</fullName>
    </submittedName>
</protein>
<dbReference type="HOGENOM" id="CLU_036927_0_0_1"/>
<organism evidence="2 3">
    <name type="scientific">Metarhizium anisopliae (strain ARSEF 549)</name>
    <dbReference type="NCBI Taxonomy" id="3151832"/>
    <lineage>
        <taxon>Eukaryota</taxon>
        <taxon>Fungi</taxon>
        <taxon>Dikarya</taxon>
        <taxon>Ascomycota</taxon>
        <taxon>Pezizomycotina</taxon>
        <taxon>Sordariomycetes</taxon>
        <taxon>Hypocreomycetidae</taxon>
        <taxon>Hypocreales</taxon>
        <taxon>Clavicipitaceae</taxon>
        <taxon>Metarhizium</taxon>
    </lineage>
</organism>
<feature type="compositionally biased region" description="Basic and acidic residues" evidence="1">
    <location>
        <begin position="1"/>
        <end position="13"/>
    </location>
</feature>
<dbReference type="OrthoDB" id="5151869at2759"/>
<accession>A0A0B4FKN5</accession>
<dbReference type="Proteomes" id="UP000031186">
    <property type="component" value="Unassembled WGS sequence"/>
</dbReference>
<feature type="compositionally biased region" description="Polar residues" evidence="1">
    <location>
        <begin position="430"/>
        <end position="441"/>
    </location>
</feature>
<keyword evidence="3" id="KW-1185">Reference proteome</keyword>
<sequence>MAPETRASRRRADASTLHPSVEAASHHVNTTSSGDNLNGLPRSKSISHDADRHPIAQTETEATGVRVYVSGIEMAIPQTYDPDTYHPDRRMPWTPEPEPYSPETYTAWGRKHFGEEWCKLRQTMMEERNIFREYDPVYHQRQRTLRIIEHKIERRPFEPSNRVCDPDWKRLWARLSKEWGIEIVRSPTPEKNSDDSDTDLSGYSTYDPTPEYRTPSPFPDDPWEMLEYNHKRFSWNEEEYEFEKLFLRENLIDSARCQHENEPGDEPARGKRQFMESFRNSDPLRFRIEQDRFRAHDYQSGWTTEQIEAFYNATVSMHEWIKENPAPDEMRPYRWGKFESPTPEQQAVIGSWWEKNTAATAEYYGACPRMGWGPFGFSIYHFLVGFTRMGSKDKEEEEIWRQNTHARLCSRRQQEALASTKGDAPATEKPLSQRSLSPQQTDKVRHGTPGGRINKGTPTHAKASASDQRRRPLTLDTVGKLGNGARTASHRQKRHFKIYKKERSSRRQAGKAPEYGMLGEGEIPSLRKPSNTRPTSRSSLRGGKKSKGQGRLGG</sequence>
<gene>
    <name evidence="2" type="ORF">MAN_04677</name>
</gene>
<proteinExistence type="predicted"/>
<feature type="region of interest" description="Disordered" evidence="1">
    <location>
        <begin position="411"/>
        <end position="554"/>
    </location>
</feature>
<feature type="compositionally biased region" description="Polar residues" evidence="1">
    <location>
        <begin position="27"/>
        <end position="36"/>
    </location>
</feature>
<dbReference type="EMBL" id="AZNF01000005">
    <property type="protein sequence ID" value="KID66396.1"/>
    <property type="molecule type" value="Genomic_DNA"/>
</dbReference>
<comment type="caution">
    <text evidence="2">The sequence shown here is derived from an EMBL/GenBank/DDBJ whole genome shotgun (WGS) entry which is preliminary data.</text>
</comment>